<dbReference type="PRINTS" id="PR00690">
    <property type="entry name" value="ADHESNFAMILY"/>
</dbReference>
<evidence type="ECO:0000256" key="4">
    <source>
        <dbReference type="RuleBase" id="RU003512"/>
    </source>
</evidence>
<comment type="similarity">
    <text evidence="1 4">Belongs to the bacterial solute-binding protein 9 family.</text>
</comment>
<protein>
    <submittedName>
        <fullName evidence="7">Zinc ABC transporter substrate-binding protein</fullName>
    </submittedName>
</protein>
<evidence type="ECO:0000256" key="6">
    <source>
        <dbReference type="SAM" id="SignalP"/>
    </source>
</evidence>
<keyword evidence="2 4" id="KW-0813">Transport</keyword>
<accession>A0ABR7P9Z1</accession>
<gene>
    <name evidence="7" type="ORF">H8712_06220</name>
</gene>
<dbReference type="EMBL" id="JACRTP010000002">
    <property type="protein sequence ID" value="MBC8628212.1"/>
    <property type="molecule type" value="Genomic_DNA"/>
</dbReference>
<dbReference type="PANTHER" id="PTHR42953:SF3">
    <property type="entry name" value="HIGH-AFFINITY ZINC UPTAKE SYSTEM PROTEIN ZNUA"/>
    <property type="match status" value="1"/>
</dbReference>
<organism evidence="7 8">
    <name type="scientific">Blautia stercoris</name>
    <dbReference type="NCBI Taxonomy" id="871664"/>
    <lineage>
        <taxon>Bacteria</taxon>
        <taxon>Bacillati</taxon>
        <taxon>Bacillota</taxon>
        <taxon>Clostridia</taxon>
        <taxon>Lachnospirales</taxon>
        <taxon>Lachnospiraceae</taxon>
        <taxon>Blautia</taxon>
    </lineage>
</organism>
<evidence type="ECO:0000313" key="7">
    <source>
        <dbReference type="EMBL" id="MBC8628212.1"/>
    </source>
</evidence>
<dbReference type="CDD" id="cd01017">
    <property type="entry name" value="AdcA"/>
    <property type="match status" value="1"/>
</dbReference>
<comment type="caution">
    <text evidence="7">The sequence shown here is derived from an EMBL/GenBank/DDBJ whole genome shotgun (WGS) entry which is preliminary data.</text>
</comment>
<dbReference type="PROSITE" id="PS51257">
    <property type="entry name" value="PROKAR_LIPOPROTEIN"/>
    <property type="match status" value="1"/>
</dbReference>
<proteinExistence type="inferred from homology"/>
<feature type="coiled-coil region" evidence="5">
    <location>
        <begin position="160"/>
        <end position="187"/>
    </location>
</feature>
<dbReference type="InterPro" id="IPR006127">
    <property type="entry name" value="ZnuA-like"/>
</dbReference>
<dbReference type="InterPro" id="IPR050492">
    <property type="entry name" value="Bact_metal-bind_prot9"/>
</dbReference>
<sequence length="302" mass="33872">MKKTVRLLSIMAVIVAGCTTACGQNAIKNTADDSGKVKVMTSFYTMYDFAQKIGGEKVEITNMVPSGTEPHDWEPSAIDIRNMEDADVFIYNGAGMEHWAEDILKSLDNSELITVEASEGVELIREGKENDPHVWLDPENAKIEMEHIKDAFIEADKDNAEYYNENYETYSRQLDGLNQEFEETLSQVTNKDIIVAHKAFGYLCKAYGLNQIAIEGLMPDSEPDPARMEEIIQLAKKKKINTIFFEELVSPKVANTIAKEIGAKTEVLNPLEGLSEEQVDAGEDYFSVMRTNLKQIKNALEN</sequence>
<evidence type="ECO:0000256" key="1">
    <source>
        <dbReference type="ARBA" id="ARBA00011028"/>
    </source>
</evidence>
<dbReference type="SUPFAM" id="SSF53807">
    <property type="entry name" value="Helical backbone' metal receptor"/>
    <property type="match status" value="1"/>
</dbReference>
<dbReference type="Proteomes" id="UP000661649">
    <property type="component" value="Unassembled WGS sequence"/>
</dbReference>
<dbReference type="PANTHER" id="PTHR42953">
    <property type="entry name" value="HIGH-AFFINITY ZINC UPTAKE SYSTEM PROTEIN ZNUA-RELATED"/>
    <property type="match status" value="1"/>
</dbReference>
<evidence type="ECO:0000256" key="3">
    <source>
        <dbReference type="ARBA" id="ARBA00022729"/>
    </source>
</evidence>
<reference evidence="7 8" key="1">
    <citation type="submission" date="2020-08" db="EMBL/GenBank/DDBJ databases">
        <title>Genome public.</title>
        <authorList>
            <person name="Liu C."/>
            <person name="Sun Q."/>
        </authorList>
    </citation>
    <scope>NUCLEOTIDE SEQUENCE [LARGE SCALE GENOMIC DNA]</scope>
    <source>
        <strain evidence="7 8">3_YM_SP_D4_24.mj</strain>
    </source>
</reference>
<evidence type="ECO:0000256" key="5">
    <source>
        <dbReference type="SAM" id="Coils"/>
    </source>
</evidence>
<keyword evidence="3 6" id="KW-0732">Signal</keyword>
<dbReference type="PRINTS" id="PR00691">
    <property type="entry name" value="ADHESINB"/>
</dbReference>
<dbReference type="Gene3D" id="3.40.50.1980">
    <property type="entry name" value="Nitrogenase molybdenum iron protein domain"/>
    <property type="match status" value="2"/>
</dbReference>
<name>A0ABR7P9Z1_9FIRM</name>
<feature type="signal peptide" evidence="6">
    <location>
        <begin position="1"/>
        <end position="21"/>
    </location>
</feature>
<dbReference type="InterPro" id="IPR006129">
    <property type="entry name" value="AdhesinB"/>
</dbReference>
<keyword evidence="5" id="KW-0175">Coiled coil</keyword>
<dbReference type="InterPro" id="IPR006128">
    <property type="entry name" value="Lipoprotein_PsaA-like"/>
</dbReference>
<dbReference type="Pfam" id="PF01297">
    <property type="entry name" value="ZnuA"/>
    <property type="match status" value="1"/>
</dbReference>
<keyword evidence="8" id="KW-1185">Reference proteome</keyword>
<evidence type="ECO:0000256" key="2">
    <source>
        <dbReference type="ARBA" id="ARBA00022448"/>
    </source>
</evidence>
<feature type="chain" id="PRO_5046304364" evidence="6">
    <location>
        <begin position="22"/>
        <end position="302"/>
    </location>
</feature>
<evidence type="ECO:0000313" key="8">
    <source>
        <dbReference type="Proteomes" id="UP000661649"/>
    </source>
</evidence>